<sequence length="278" mass="31450">MLTQGKPVLLNVWATWCPTCRAEHQYLNQLSAQGIRVVGMNYKDDRQKAISWLKELGNPYALSLFDGDGMLGLDLGVYGAPEPSLLTATVSFAIAMRAISILASGKKRFKPLWEKYSKEAAHEFLLGVLMLMISGSALATIDVLQFKDEAQEQQFRQLTEELRCPKCQNNSIADSNSMIATDLRQKVYELMQEGKSKKEIVDYMVARYGNFVTYDPPLTPLTVLLWVLPVVAIGIGGWVIYARSRRRVRVVPEAFPEQACRKVSVPDILFICRVLWWR</sequence>
<evidence type="ECO:0000256" key="10">
    <source>
        <dbReference type="RuleBase" id="RU364112"/>
    </source>
</evidence>
<evidence type="ECO:0000256" key="8">
    <source>
        <dbReference type="ARBA" id="ARBA00023004"/>
    </source>
</evidence>
<dbReference type="Proteomes" id="UP000254079">
    <property type="component" value="Unassembled WGS sequence"/>
</dbReference>
<dbReference type="InterPro" id="IPR017937">
    <property type="entry name" value="Thioredoxin_CS"/>
</dbReference>
<protein>
    <recommendedName>
        <fullName evidence="10">Cytochrome c-type biogenesis protein</fullName>
    </recommendedName>
</protein>
<dbReference type="InterPro" id="IPR013740">
    <property type="entry name" value="Redoxin"/>
</dbReference>
<keyword evidence="8 10" id="KW-0408">Iron</keyword>
<accession>A0A376U7D6</accession>
<dbReference type="GO" id="GO:0046872">
    <property type="term" value="F:metal ion binding"/>
    <property type="evidence" value="ECO:0007669"/>
    <property type="project" value="UniProtKB-KW"/>
</dbReference>
<comment type="similarity">
    <text evidence="2">Belongs to the thioredoxin family. DsbE subfamily.</text>
</comment>
<feature type="transmembrane region" description="Helical" evidence="10">
    <location>
        <begin position="85"/>
        <end position="103"/>
    </location>
</feature>
<keyword evidence="5 10" id="KW-0479">Metal-binding</keyword>
<feature type="transmembrane region" description="Helical" evidence="10">
    <location>
        <begin position="223"/>
        <end position="241"/>
    </location>
</feature>
<evidence type="ECO:0000259" key="11">
    <source>
        <dbReference type="PROSITE" id="PS51352"/>
    </source>
</evidence>
<evidence type="ECO:0000256" key="9">
    <source>
        <dbReference type="ARBA" id="ARBA00023284"/>
    </source>
</evidence>
<name>A0A376U7D6_ECOLX</name>
<gene>
    <name evidence="12" type="primary">ccmH_1</name>
    <name evidence="12" type="ORF">NCTC8622_04032</name>
</gene>
<dbReference type="Pfam" id="PF03918">
    <property type="entry name" value="CcmH"/>
    <property type="match status" value="1"/>
</dbReference>
<dbReference type="GO" id="GO:0015036">
    <property type="term" value="F:disulfide oxidoreductase activity"/>
    <property type="evidence" value="ECO:0007669"/>
    <property type="project" value="InterPro"/>
</dbReference>
<comment type="function">
    <text evidence="10">Possible subunit of a heme lyase.</text>
</comment>
<evidence type="ECO:0000256" key="7">
    <source>
        <dbReference type="ARBA" id="ARBA00022748"/>
    </source>
</evidence>
<dbReference type="InterPro" id="IPR036249">
    <property type="entry name" value="Thioredoxin-like_sf"/>
</dbReference>
<dbReference type="PANTHER" id="PTHR47870:SF1">
    <property type="entry name" value="CYTOCHROME C-TYPE BIOGENESIS PROTEIN CCMH"/>
    <property type="match status" value="1"/>
</dbReference>
<comment type="caution">
    <text evidence="10">Lacks conserved residue(s) required for the propagation of feature annotation.</text>
</comment>
<comment type="similarity">
    <text evidence="3 10">Belongs to the CcmH/CycL/Ccl2/NrfF family.</text>
</comment>
<dbReference type="InterPro" id="IPR013766">
    <property type="entry name" value="Thioredoxin_domain"/>
</dbReference>
<organism evidence="12 13">
    <name type="scientific">Escherichia coli</name>
    <dbReference type="NCBI Taxonomy" id="562"/>
    <lineage>
        <taxon>Bacteria</taxon>
        <taxon>Pseudomonadati</taxon>
        <taxon>Pseudomonadota</taxon>
        <taxon>Gammaproteobacteria</taxon>
        <taxon>Enterobacterales</taxon>
        <taxon>Enterobacteriaceae</taxon>
        <taxon>Escherichia</taxon>
    </lineage>
</organism>
<dbReference type="SUPFAM" id="SSF52833">
    <property type="entry name" value="Thioredoxin-like"/>
    <property type="match status" value="1"/>
</dbReference>
<keyword evidence="4 10" id="KW-0349">Heme</keyword>
<dbReference type="PANTHER" id="PTHR47870">
    <property type="entry name" value="CYTOCHROME C-TYPE BIOGENESIS PROTEIN CCMH"/>
    <property type="match status" value="1"/>
</dbReference>
<keyword evidence="10" id="KW-0472">Membrane</keyword>
<evidence type="ECO:0000313" key="13">
    <source>
        <dbReference type="Proteomes" id="UP000254079"/>
    </source>
</evidence>
<evidence type="ECO:0000256" key="1">
    <source>
        <dbReference type="ARBA" id="ARBA00004383"/>
    </source>
</evidence>
<feature type="domain" description="Thioredoxin" evidence="11">
    <location>
        <begin position="1"/>
        <end position="95"/>
    </location>
</feature>
<dbReference type="Gene3D" id="1.10.8.640">
    <property type="entry name" value="Cytochrome C biogenesis protein"/>
    <property type="match status" value="1"/>
</dbReference>
<dbReference type="GO" id="GO:0017004">
    <property type="term" value="P:cytochrome complex assembly"/>
    <property type="evidence" value="ECO:0007669"/>
    <property type="project" value="UniProtKB-KW"/>
</dbReference>
<keyword evidence="10" id="KW-0812">Transmembrane</keyword>
<dbReference type="PROSITE" id="PS00194">
    <property type="entry name" value="THIOREDOXIN_1"/>
    <property type="match status" value="1"/>
</dbReference>
<dbReference type="InterPro" id="IPR038297">
    <property type="entry name" value="CcmH/CycL/NrfF/Ccl2_sf"/>
</dbReference>
<dbReference type="PROSITE" id="PS51352">
    <property type="entry name" value="THIOREDOXIN_2"/>
    <property type="match status" value="1"/>
</dbReference>
<keyword evidence="7" id="KW-0201">Cytochrome c-type biogenesis</keyword>
<dbReference type="FunFam" id="1.10.8.640:FF:000001">
    <property type="entry name" value="Cytochrome c-type biogenesis protein"/>
    <property type="match status" value="1"/>
</dbReference>
<keyword evidence="6 10" id="KW-0732">Signal</keyword>
<reference evidence="12 13" key="1">
    <citation type="submission" date="2018-06" db="EMBL/GenBank/DDBJ databases">
        <authorList>
            <consortium name="Pathogen Informatics"/>
            <person name="Doyle S."/>
        </authorList>
    </citation>
    <scope>NUCLEOTIDE SEQUENCE [LARGE SCALE GENOMIC DNA]</scope>
    <source>
        <strain evidence="12 13">NCTC8622</strain>
    </source>
</reference>
<evidence type="ECO:0000256" key="6">
    <source>
        <dbReference type="ARBA" id="ARBA00022729"/>
    </source>
</evidence>
<evidence type="ECO:0000256" key="5">
    <source>
        <dbReference type="ARBA" id="ARBA00022723"/>
    </source>
</evidence>
<evidence type="ECO:0000313" key="12">
    <source>
        <dbReference type="EMBL" id="STI84958.1"/>
    </source>
</evidence>
<keyword evidence="10" id="KW-1133">Transmembrane helix</keyword>
<dbReference type="EMBL" id="UGCP01000002">
    <property type="protein sequence ID" value="STI84958.1"/>
    <property type="molecule type" value="Genomic_DNA"/>
</dbReference>
<dbReference type="GO" id="GO:0030288">
    <property type="term" value="C:outer membrane-bounded periplasmic space"/>
    <property type="evidence" value="ECO:0007669"/>
    <property type="project" value="InterPro"/>
</dbReference>
<dbReference type="Gene3D" id="3.40.30.10">
    <property type="entry name" value="Glutaredoxin"/>
    <property type="match status" value="1"/>
</dbReference>
<dbReference type="CDD" id="cd16378">
    <property type="entry name" value="CcmH_N"/>
    <property type="match status" value="1"/>
</dbReference>
<dbReference type="InterPro" id="IPR051263">
    <property type="entry name" value="C-type_cytochrome_biogenesis"/>
</dbReference>
<dbReference type="NCBIfam" id="TIGR00385">
    <property type="entry name" value="dsbE"/>
    <property type="match status" value="1"/>
</dbReference>
<comment type="subcellular location">
    <subcellularLocation>
        <location evidence="1">Cell inner membrane</location>
        <topology evidence="1">Single-pass membrane protein</topology>
        <orientation evidence="1">Periplasmic side</orientation>
    </subcellularLocation>
</comment>
<evidence type="ECO:0000256" key="4">
    <source>
        <dbReference type="ARBA" id="ARBA00022617"/>
    </source>
</evidence>
<dbReference type="InterPro" id="IPR004799">
    <property type="entry name" value="Periplasmic_diS_OxRdtase_DsbE"/>
</dbReference>
<keyword evidence="9" id="KW-0676">Redox-active center</keyword>
<feature type="transmembrane region" description="Helical" evidence="10">
    <location>
        <begin position="124"/>
        <end position="146"/>
    </location>
</feature>
<dbReference type="InterPro" id="IPR005616">
    <property type="entry name" value="CcmH/CycL/Ccl2/NrfF_N"/>
</dbReference>
<proteinExistence type="inferred from homology"/>
<dbReference type="GO" id="GO:0005886">
    <property type="term" value="C:plasma membrane"/>
    <property type="evidence" value="ECO:0007669"/>
    <property type="project" value="UniProtKB-SubCell"/>
</dbReference>
<dbReference type="AlphaFoldDB" id="A0A376U7D6"/>
<evidence type="ECO:0000256" key="2">
    <source>
        <dbReference type="ARBA" id="ARBA00007758"/>
    </source>
</evidence>
<evidence type="ECO:0000256" key="3">
    <source>
        <dbReference type="ARBA" id="ARBA00010342"/>
    </source>
</evidence>
<dbReference type="Pfam" id="PF08534">
    <property type="entry name" value="Redoxin"/>
    <property type="match status" value="1"/>
</dbReference>